<evidence type="ECO:0008006" key="4">
    <source>
        <dbReference type="Google" id="ProtNLM"/>
    </source>
</evidence>
<dbReference type="PANTHER" id="PTHR37953">
    <property type="entry name" value="UPF0127 PROTEIN MJ1496"/>
    <property type="match status" value="1"/>
</dbReference>
<dbReference type="PANTHER" id="PTHR37953:SF1">
    <property type="entry name" value="UPF0127 PROTEIN MJ1496"/>
    <property type="match status" value="1"/>
</dbReference>
<dbReference type="Gene3D" id="2.60.120.1140">
    <property type="entry name" value="Protein of unknown function DUF192"/>
    <property type="match status" value="1"/>
</dbReference>
<dbReference type="EMBL" id="FMUN01000001">
    <property type="protein sequence ID" value="SCX82526.1"/>
    <property type="molecule type" value="Genomic_DNA"/>
</dbReference>
<dbReference type="RefSeq" id="WP_074471208.1">
    <property type="nucleotide sequence ID" value="NZ_FMUN01000001.1"/>
</dbReference>
<dbReference type="Proteomes" id="UP000183104">
    <property type="component" value="Unassembled WGS sequence"/>
</dbReference>
<dbReference type="AlphaFoldDB" id="A0A1G5AXH7"/>
<protein>
    <recommendedName>
        <fullName evidence="4">DUF192 domain-containing protein</fullName>
    </recommendedName>
</protein>
<sequence>MRGILGAVCLTVCLLAHAAAAGGEGAGDRVEVTVAGERLEAEIAATPGDRRRGLMGRSRLAADRGMLFVWPEADHRAFWMKNTPLPLSIAFLGDGGRVLNIERMAPLREDIHYRSRGPARLALEANQGWFEERGIERGDRIRLRIPADLLPWREDALVMGRP</sequence>
<keyword evidence="1" id="KW-0732">Signal</keyword>
<proteinExistence type="predicted"/>
<evidence type="ECO:0000313" key="2">
    <source>
        <dbReference type="EMBL" id="SCX82526.1"/>
    </source>
</evidence>
<evidence type="ECO:0000313" key="3">
    <source>
        <dbReference type="Proteomes" id="UP000183104"/>
    </source>
</evidence>
<dbReference type="OrthoDB" id="5526466at2"/>
<dbReference type="InterPro" id="IPR003795">
    <property type="entry name" value="DUF192"/>
</dbReference>
<dbReference type="InterPro" id="IPR038695">
    <property type="entry name" value="Saro_0823-like_sf"/>
</dbReference>
<dbReference type="STRING" id="381306.AN478_09095"/>
<organism evidence="2 3">
    <name type="scientific">Thiohalorhabdus denitrificans</name>
    <dbReference type="NCBI Taxonomy" id="381306"/>
    <lineage>
        <taxon>Bacteria</taxon>
        <taxon>Pseudomonadati</taxon>
        <taxon>Pseudomonadota</taxon>
        <taxon>Gammaproteobacteria</taxon>
        <taxon>Thiohalorhabdales</taxon>
        <taxon>Thiohalorhabdaceae</taxon>
        <taxon>Thiohalorhabdus</taxon>
    </lineage>
</organism>
<feature type="chain" id="PRO_5010186752" description="DUF192 domain-containing protein" evidence="1">
    <location>
        <begin position="19"/>
        <end position="162"/>
    </location>
</feature>
<accession>A0A1G5AXH7</accession>
<evidence type="ECO:0000256" key="1">
    <source>
        <dbReference type="SAM" id="SignalP"/>
    </source>
</evidence>
<dbReference type="Pfam" id="PF02643">
    <property type="entry name" value="DUF192"/>
    <property type="match status" value="1"/>
</dbReference>
<reference evidence="3" key="1">
    <citation type="submission" date="2016-10" db="EMBL/GenBank/DDBJ databases">
        <authorList>
            <person name="Varghese N."/>
        </authorList>
    </citation>
    <scope>NUCLEOTIDE SEQUENCE [LARGE SCALE GENOMIC DNA]</scope>
    <source>
        <strain evidence="3">HL 19</strain>
    </source>
</reference>
<feature type="signal peptide" evidence="1">
    <location>
        <begin position="1"/>
        <end position="18"/>
    </location>
</feature>
<keyword evidence="3" id="KW-1185">Reference proteome</keyword>
<name>A0A1G5AXH7_9GAMM</name>
<gene>
    <name evidence="2" type="ORF">SAMN05661077_0584</name>
</gene>